<dbReference type="Proteomes" id="UP000663888">
    <property type="component" value="Unassembled WGS sequence"/>
</dbReference>
<dbReference type="Gene3D" id="3.30.710.10">
    <property type="entry name" value="Potassium Channel Kv1.1, Chain A"/>
    <property type="match status" value="1"/>
</dbReference>
<sequence length="296" mass="32599">MARQKSTILTSQAGSVVYVGKGPDTKSDGAPDNNPETQALGDVVPHPQFFLDNTLVAIQIEKTLFNVHKYQLVKSEFFSDMLKEPKVEDEKPEAGSSPEHPIVIKGVAASDFAALLKVLYASHFSGEKHVPETPLIIPAFRLANLLDFSELRTYLLPLAEQNLGDVDKIIFAREFDITEWLAPAHVHLCQREEPLSTEEARKLGVDSVLIVWRMREQHRSRTTPFNVNQDYCYSCAGLTYTGTSNACVACDGSSGYGYLHCDGPGRVAQSKAFTADNAAILAGVKKWVNDNCVVKN</sequence>
<dbReference type="InterPro" id="IPR011333">
    <property type="entry name" value="SKP1/BTB/POZ_sf"/>
</dbReference>
<protein>
    <recommendedName>
        <fullName evidence="2">BTB domain-containing protein</fullName>
    </recommendedName>
</protein>
<dbReference type="SUPFAM" id="SSF54695">
    <property type="entry name" value="POZ domain"/>
    <property type="match status" value="1"/>
</dbReference>
<dbReference type="InterPro" id="IPR000210">
    <property type="entry name" value="BTB/POZ_dom"/>
</dbReference>
<evidence type="ECO:0000313" key="3">
    <source>
        <dbReference type="EMBL" id="CAE6480049.1"/>
    </source>
</evidence>
<feature type="region of interest" description="Disordered" evidence="1">
    <location>
        <begin position="20"/>
        <end position="39"/>
    </location>
</feature>
<gene>
    <name evidence="3" type="ORF">RDB_LOCUS123204</name>
</gene>
<accession>A0A8H3H466</accession>
<evidence type="ECO:0000259" key="2">
    <source>
        <dbReference type="PROSITE" id="PS50097"/>
    </source>
</evidence>
<feature type="domain" description="BTB" evidence="2">
    <location>
        <begin position="54"/>
        <end position="128"/>
    </location>
</feature>
<dbReference type="Pfam" id="PF00651">
    <property type="entry name" value="BTB"/>
    <property type="match status" value="1"/>
</dbReference>
<dbReference type="PROSITE" id="PS50097">
    <property type="entry name" value="BTB"/>
    <property type="match status" value="1"/>
</dbReference>
<reference evidence="3" key="1">
    <citation type="submission" date="2021-01" db="EMBL/GenBank/DDBJ databases">
        <authorList>
            <person name="Kaushik A."/>
        </authorList>
    </citation>
    <scope>NUCLEOTIDE SEQUENCE</scope>
    <source>
        <strain evidence="3">AG4-R118</strain>
    </source>
</reference>
<dbReference type="CDD" id="cd18186">
    <property type="entry name" value="BTB_POZ_ZBTB_KLHL-like"/>
    <property type="match status" value="1"/>
</dbReference>
<name>A0A8H3H466_9AGAM</name>
<dbReference type="EMBL" id="CAJMWX010001307">
    <property type="protein sequence ID" value="CAE6480049.1"/>
    <property type="molecule type" value="Genomic_DNA"/>
</dbReference>
<comment type="caution">
    <text evidence="3">The sequence shown here is derived from an EMBL/GenBank/DDBJ whole genome shotgun (WGS) entry which is preliminary data.</text>
</comment>
<organism evidence="3 4">
    <name type="scientific">Rhizoctonia solani</name>
    <dbReference type="NCBI Taxonomy" id="456999"/>
    <lineage>
        <taxon>Eukaryota</taxon>
        <taxon>Fungi</taxon>
        <taxon>Dikarya</taxon>
        <taxon>Basidiomycota</taxon>
        <taxon>Agaricomycotina</taxon>
        <taxon>Agaricomycetes</taxon>
        <taxon>Cantharellales</taxon>
        <taxon>Ceratobasidiaceae</taxon>
        <taxon>Rhizoctonia</taxon>
    </lineage>
</organism>
<proteinExistence type="predicted"/>
<evidence type="ECO:0000256" key="1">
    <source>
        <dbReference type="SAM" id="MobiDB-lite"/>
    </source>
</evidence>
<dbReference type="AlphaFoldDB" id="A0A8H3H466"/>
<evidence type="ECO:0000313" key="4">
    <source>
        <dbReference type="Proteomes" id="UP000663888"/>
    </source>
</evidence>